<feature type="compositionally biased region" description="Polar residues" evidence="3">
    <location>
        <begin position="9"/>
        <end position="33"/>
    </location>
</feature>
<reference evidence="4" key="1">
    <citation type="submission" date="2020-12" db="EMBL/GenBank/DDBJ databases">
        <title>WGS assembly of Carya illinoinensis cv. Pawnee.</title>
        <authorList>
            <person name="Platts A."/>
            <person name="Shu S."/>
            <person name="Wright S."/>
            <person name="Barry K."/>
            <person name="Edger P."/>
            <person name="Pires J.C."/>
            <person name="Schmutz J."/>
        </authorList>
    </citation>
    <scope>NUCLEOTIDE SEQUENCE</scope>
    <source>
        <tissue evidence="4">Leaf</tissue>
    </source>
</reference>
<proteinExistence type="predicted"/>
<dbReference type="GO" id="GO:0098542">
    <property type="term" value="P:defense response to other organism"/>
    <property type="evidence" value="ECO:0007669"/>
    <property type="project" value="InterPro"/>
</dbReference>
<dbReference type="PANTHER" id="PTHR31415">
    <property type="entry name" value="OS05G0367900 PROTEIN"/>
    <property type="match status" value="1"/>
</dbReference>
<evidence type="ECO:0000256" key="1">
    <source>
        <dbReference type="ARBA" id="ARBA00004370"/>
    </source>
</evidence>
<protein>
    <recommendedName>
        <fullName evidence="6">Late embryogenesis abundant protein LEA-2 subgroup domain-containing protein</fullName>
    </recommendedName>
</protein>
<feature type="region of interest" description="Disordered" evidence="3">
    <location>
        <begin position="1"/>
        <end position="42"/>
    </location>
</feature>
<comment type="subcellular location">
    <subcellularLocation>
        <location evidence="1">Membrane</location>
    </subcellularLocation>
</comment>
<dbReference type="Proteomes" id="UP000811609">
    <property type="component" value="Chromosome 10"/>
</dbReference>
<dbReference type="GO" id="GO:0009506">
    <property type="term" value="C:plasmodesma"/>
    <property type="evidence" value="ECO:0007669"/>
    <property type="project" value="TreeGrafter"/>
</dbReference>
<evidence type="ECO:0000313" key="5">
    <source>
        <dbReference type="Proteomes" id="UP000811609"/>
    </source>
</evidence>
<evidence type="ECO:0000256" key="2">
    <source>
        <dbReference type="ARBA" id="ARBA00023136"/>
    </source>
</evidence>
<gene>
    <name evidence="4" type="ORF">CIPAW_10G016800</name>
</gene>
<evidence type="ECO:0008006" key="6">
    <source>
        <dbReference type="Google" id="ProtNLM"/>
    </source>
</evidence>
<sequence length="253" mass="28528">MPPPRWALVSSTASQPKKDPGQSSEANQDNPSAAYSDKPPQPTKYPQAMGYPYLNIHGRVLPHPIRLYLELHRTLSLLFSGLTLHPAIPVFYVDKFSVNSFKVSNDVAVTGIWEADITVQNPNHKLKIFFDRIDNYMFYEDEVLTSSSLGGHLYLDTKAQDSFHVRLSRNTTLDENMLPKSTVNAMEQEYGDNGWVNFSFRMLAWTTLEYGSWWSRLKTMEVLCDNLKVGFVGATGNIGKSRADQPLGCAVYV</sequence>
<accession>A0A8T1P8S6</accession>
<keyword evidence="5" id="KW-1185">Reference proteome</keyword>
<name>A0A8T1P8S6_CARIL</name>
<dbReference type="PANTHER" id="PTHR31415:SF4">
    <property type="entry name" value="NDR1_HIN1-LIKE PROTEIN 3"/>
    <property type="match status" value="1"/>
</dbReference>
<keyword evidence="2" id="KW-0472">Membrane</keyword>
<evidence type="ECO:0000313" key="4">
    <source>
        <dbReference type="EMBL" id="KAG6638161.1"/>
    </source>
</evidence>
<dbReference type="GO" id="GO:0005886">
    <property type="term" value="C:plasma membrane"/>
    <property type="evidence" value="ECO:0007669"/>
    <property type="project" value="TreeGrafter"/>
</dbReference>
<comment type="caution">
    <text evidence="4">The sequence shown here is derived from an EMBL/GenBank/DDBJ whole genome shotgun (WGS) entry which is preliminary data.</text>
</comment>
<organism evidence="4 5">
    <name type="scientific">Carya illinoinensis</name>
    <name type="common">Pecan</name>
    <dbReference type="NCBI Taxonomy" id="32201"/>
    <lineage>
        <taxon>Eukaryota</taxon>
        <taxon>Viridiplantae</taxon>
        <taxon>Streptophyta</taxon>
        <taxon>Embryophyta</taxon>
        <taxon>Tracheophyta</taxon>
        <taxon>Spermatophyta</taxon>
        <taxon>Magnoliopsida</taxon>
        <taxon>eudicotyledons</taxon>
        <taxon>Gunneridae</taxon>
        <taxon>Pentapetalae</taxon>
        <taxon>rosids</taxon>
        <taxon>fabids</taxon>
        <taxon>Fagales</taxon>
        <taxon>Juglandaceae</taxon>
        <taxon>Carya</taxon>
    </lineage>
</organism>
<dbReference type="InterPro" id="IPR044839">
    <property type="entry name" value="NDR1-like"/>
</dbReference>
<dbReference type="AlphaFoldDB" id="A0A8T1P8S6"/>
<dbReference type="EMBL" id="CM031818">
    <property type="protein sequence ID" value="KAG6638161.1"/>
    <property type="molecule type" value="Genomic_DNA"/>
</dbReference>
<evidence type="ECO:0000256" key="3">
    <source>
        <dbReference type="SAM" id="MobiDB-lite"/>
    </source>
</evidence>